<sequence length="152" mass="17623">MTVALKAQHSCLAIHAKPNGEIFVACQHDESKSYQTWLNMASHPNWKSYLTDFVPNLFPWPADDISSYSSRLLEECGFEVLSCHVKQHQQPFQFKEKLKETLRAIFPHLRYIPADKHEEFFDDLLEMAKDIHFISTDYTGTDGTLVLHARKL</sequence>
<dbReference type="InParanoid" id="C3Y0Q4"/>
<reference evidence="1" key="1">
    <citation type="journal article" date="2008" name="Nature">
        <title>The amphioxus genome and the evolution of the chordate karyotype.</title>
        <authorList>
            <consortium name="US DOE Joint Genome Institute (JGI-PGF)"/>
            <person name="Putnam N.H."/>
            <person name="Butts T."/>
            <person name="Ferrier D.E.K."/>
            <person name="Furlong R.F."/>
            <person name="Hellsten U."/>
            <person name="Kawashima T."/>
            <person name="Robinson-Rechavi M."/>
            <person name="Shoguchi E."/>
            <person name="Terry A."/>
            <person name="Yu J.-K."/>
            <person name="Benito-Gutierrez E.L."/>
            <person name="Dubchak I."/>
            <person name="Garcia-Fernandez J."/>
            <person name="Gibson-Brown J.J."/>
            <person name="Grigoriev I.V."/>
            <person name="Horton A.C."/>
            <person name="de Jong P.J."/>
            <person name="Jurka J."/>
            <person name="Kapitonov V.V."/>
            <person name="Kohara Y."/>
            <person name="Kuroki Y."/>
            <person name="Lindquist E."/>
            <person name="Lucas S."/>
            <person name="Osoegawa K."/>
            <person name="Pennacchio L.A."/>
            <person name="Salamov A.A."/>
            <person name="Satou Y."/>
            <person name="Sauka-Spengler T."/>
            <person name="Schmutz J."/>
            <person name="Shin-I T."/>
            <person name="Toyoda A."/>
            <person name="Bronner-Fraser M."/>
            <person name="Fujiyama A."/>
            <person name="Holland L.Z."/>
            <person name="Holland P.W.H."/>
            <person name="Satoh N."/>
            <person name="Rokhsar D.S."/>
        </authorList>
    </citation>
    <scope>NUCLEOTIDE SEQUENCE [LARGE SCALE GENOMIC DNA]</scope>
    <source>
        <strain evidence="1">S238N-H82</strain>
        <tissue evidence="1">Testes</tissue>
    </source>
</reference>
<evidence type="ECO:0000313" key="1">
    <source>
        <dbReference type="EMBL" id="EEN66037.1"/>
    </source>
</evidence>
<accession>C3Y0Q4</accession>
<dbReference type="InterPro" id="IPR029063">
    <property type="entry name" value="SAM-dependent_MTases_sf"/>
</dbReference>
<proteinExistence type="predicted"/>
<protein>
    <submittedName>
        <fullName evidence="1">Uncharacterized protein</fullName>
    </submittedName>
</protein>
<dbReference type="AlphaFoldDB" id="C3Y0Q4"/>
<organism>
    <name type="scientific">Branchiostoma floridae</name>
    <name type="common">Florida lancelet</name>
    <name type="synonym">Amphioxus</name>
    <dbReference type="NCBI Taxonomy" id="7739"/>
    <lineage>
        <taxon>Eukaryota</taxon>
        <taxon>Metazoa</taxon>
        <taxon>Chordata</taxon>
        <taxon>Cephalochordata</taxon>
        <taxon>Leptocardii</taxon>
        <taxon>Amphioxiformes</taxon>
        <taxon>Branchiostomatidae</taxon>
        <taxon>Branchiostoma</taxon>
    </lineage>
</organism>
<dbReference type="EMBL" id="GG666479">
    <property type="protein sequence ID" value="EEN66037.1"/>
    <property type="molecule type" value="Genomic_DNA"/>
</dbReference>
<name>C3Y0Q4_BRAFL</name>
<gene>
    <name evidence="1" type="ORF">BRAFLDRAFT_99979</name>
</gene>
<dbReference type="Gene3D" id="3.40.50.150">
    <property type="entry name" value="Vaccinia Virus protein VP39"/>
    <property type="match status" value="1"/>
</dbReference>